<evidence type="ECO:0000256" key="1">
    <source>
        <dbReference type="SAM" id="MobiDB-lite"/>
    </source>
</evidence>
<proteinExistence type="predicted"/>
<dbReference type="Proteomes" id="UP000258707">
    <property type="component" value="Chromosome"/>
</dbReference>
<evidence type="ECO:0000313" key="2">
    <source>
        <dbReference type="EMBL" id="AXR77458.1"/>
    </source>
</evidence>
<reference evidence="5" key="1">
    <citation type="submission" date="2017-10" db="EMBL/GenBank/DDBJ databases">
        <title>Phenotypic and genomic properties of facultatively anaerobic sulfur-reducing natronoarchaea from hypersaline soda lakes.</title>
        <authorList>
            <person name="Sorokin D.Y."/>
            <person name="Kublanov I.V."/>
            <person name="Roman P."/>
            <person name="Sinninghe Damste J.S."/>
            <person name="Golyshin P.N."/>
            <person name="Rojo D."/>
            <person name="Ciordia S."/>
            <person name="Mena Md.C."/>
            <person name="Ferrer M."/>
            <person name="Messina E."/>
            <person name="Smedile F."/>
            <person name="La Spada G."/>
            <person name="La Cono V."/>
            <person name="Yakimov M.M."/>
        </authorList>
    </citation>
    <scope>NUCLEOTIDE SEQUENCE [LARGE SCALE GENOMIC DNA]</scope>
    <source>
        <strain evidence="5">AArc1</strain>
    </source>
</reference>
<dbReference type="OrthoDB" id="181358at2157"/>
<dbReference type="Proteomes" id="UP000258613">
    <property type="component" value="Chromosome"/>
</dbReference>
<keyword evidence="4" id="KW-1185">Reference proteome</keyword>
<dbReference type="AlphaFoldDB" id="A0A346PD63"/>
<evidence type="ECO:0000313" key="5">
    <source>
        <dbReference type="Proteomes" id="UP000258707"/>
    </source>
</evidence>
<dbReference type="GeneID" id="58747255"/>
<dbReference type="KEGG" id="nag:AArcMg_2581"/>
<accession>A0A346PSS6</accession>
<reference evidence="4" key="2">
    <citation type="submission" date="2018-02" db="EMBL/GenBank/DDBJ databases">
        <title>Phenotypic and genomic properties of facultatively anaerobic sulfur-reducing natronoarchaea from hypersaline soda lakes.</title>
        <authorList>
            <person name="Sorokin D.Y."/>
            <person name="Kublanov I.V."/>
            <person name="Roman P."/>
            <person name="Sinninghe Damste J.S."/>
            <person name="Golyshin P.N."/>
            <person name="Rojo D."/>
            <person name="Ciordia S."/>
            <person name="Mena M.D.C."/>
            <person name="Ferrer M."/>
            <person name="Messina E."/>
            <person name="Smedile F."/>
            <person name="La Spada G."/>
            <person name="La Cono V."/>
            <person name="Yakimov M.M."/>
        </authorList>
    </citation>
    <scope>NUCLEOTIDE SEQUENCE [LARGE SCALE GENOMIC DNA]</scope>
    <source>
        <strain evidence="4">AArc-Mg</strain>
    </source>
</reference>
<feature type="region of interest" description="Disordered" evidence="1">
    <location>
        <begin position="48"/>
        <end position="72"/>
    </location>
</feature>
<evidence type="ECO:0000313" key="3">
    <source>
        <dbReference type="EMBL" id="AXR82571.1"/>
    </source>
</evidence>
<gene>
    <name evidence="2" type="ORF">AArc1_1117</name>
    <name evidence="3" type="ORF">AArcMg_2581</name>
</gene>
<evidence type="ECO:0000313" key="4">
    <source>
        <dbReference type="Proteomes" id="UP000258613"/>
    </source>
</evidence>
<organism evidence="2 5">
    <name type="scientific">Natrarchaeobaculum sulfurireducens</name>
    <dbReference type="NCBI Taxonomy" id="2044521"/>
    <lineage>
        <taxon>Archaea</taxon>
        <taxon>Methanobacteriati</taxon>
        <taxon>Methanobacteriota</taxon>
        <taxon>Stenosarchaea group</taxon>
        <taxon>Halobacteria</taxon>
        <taxon>Halobacteriales</taxon>
        <taxon>Natrialbaceae</taxon>
        <taxon>Natrarchaeobaculum</taxon>
    </lineage>
</organism>
<sequence>MTTSIKLYGSKAERFEQIKATLTEQLGYEPSNPEVVGLLMASFDEDDGGWSRRYGGSAKPQPSRDVRRRHIH</sequence>
<dbReference type="EMBL" id="CP024047">
    <property type="protein sequence ID" value="AXR77458.1"/>
    <property type="molecule type" value="Genomic_DNA"/>
</dbReference>
<protein>
    <submittedName>
        <fullName evidence="2">Uncharacterized protein</fullName>
    </submittedName>
</protein>
<accession>A0A346PD63</accession>
<reference evidence="2" key="3">
    <citation type="journal article" date="2019" name="Int. J. Syst. Evol. Microbiol.">
        <title>Natronolimnobius sulfurireducens sp. nov. and Halalkaliarchaeum desulfuricum gen. nov., sp. nov., the first sulfur-respiring alkaliphilic haloarchaea from hypersaline alkaline lakes.</title>
        <authorList>
            <person name="Sorokin D.Y."/>
            <person name="Yakimov M."/>
            <person name="Messina E."/>
            <person name="Merkel A.Y."/>
            <person name="Bale N.J."/>
            <person name="Sinninghe Damste J.S."/>
        </authorList>
    </citation>
    <scope>NUCLEOTIDE SEQUENCE</scope>
    <source>
        <strain evidence="3">AArc-Mg</strain>
        <strain evidence="2">AArc1</strain>
    </source>
</reference>
<dbReference type="RefSeq" id="WP_117363636.1">
    <property type="nucleotide sequence ID" value="NZ_CP024047.1"/>
</dbReference>
<dbReference type="EMBL" id="CP027033">
    <property type="protein sequence ID" value="AXR82571.1"/>
    <property type="molecule type" value="Genomic_DNA"/>
</dbReference>
<name>A0A346PD63_9EURY</name>
<dbReference type="KEGG" id="nan:AArc1_1117"/>